<dbReference type="EMBL" id="FOKQ01000022">
    <property type="protein sequence ID" value="SFC84303.1"/>
    <property type="molecule type" value="Genomic_DNA"/>
</dbReference>
<organism evidence="3 4">
    <name type="scientific">Ruminococcus albus</name>
    <dbReference type="NCBI Taxonomy" id="1264"/>
    <lineage>
        <taxon>Bacteria</taxon>
        <taxon>Bacillati</taxon>
        <taxon>Bacillota</taxon>
        <taxon>Clostridia</taxon>
        <taxon>Eubacteriales</taxon>
        <taxon>Oscillospiraceae</taxon>
        <taxon>Ruminococcus</taxon>
    </lineage>
</organism>
<dbReference type="PROSITE" id="PS51257">
    <property type="entry name" value="PROKAR_LIPOPROTEIN"/>
    <property type="match status" value="1"/>
</dbReference>
<dbReference type="InterPro" id="IPR036278">
    <property type="entry name" value="Sialidase_sf"/>
</dbReference>
<sequence>MKKKILTALILSAMMTASLASCGDVKDNDSKADTSSTAASTDTDVTGEEDTTAEEDKDAEPTAEEDSSKADDDSSKSDDSSVPEDTEPEMTLHEFYLSNIAAYTFDGGYTFTELNDMGLANVYEEGKAYAIVPLEGGAAAGSVYYGVFNSTDGGENWLPCENYREANGNNTHIALDDGAVLLISSGSARQESYPVVSYLYFDGIGIKAVELTDVLADLKLTDGTLLKDVESYSYTAAYNKGYDIHLTITDNYSGEDLYDGQFDFTEAIQTALSAQ</sequence>
<dbReference type="Proteomes" id="UP000182192">
    <property type="component" value="Unassembled WGS sequence"/>
</dbReference>
<protein>
    <recommendedName>
        <fullName evidence="5">Lipoprotein</fullName>
    </recommendedName>
</protein>
<dbReference type="OrthoDB" id="1819755at2"/>
<accession>A0A1I1MNV2</accession>
<dbReference type="AlphaFoldDB" id="A0A1I1MNV2"/>
<proteinExistence type="predicted"/>
<feature type="compositionally biased region" description="Acidic residues" evidence="1">
    <location>
        <begin position="45"/>
        <end position="65"/>
    </location>
</feature>
<evidence type="ECO:0000313" key="3">
    <source>
        <dbReference type="EMBL" id="SFC84303.1"/>
    </source>
</evidence>
<dbReference type="SUPFAM" id="SSF50939">
    <property type="entry name" value="Sialidases"/>
    <property type="match status" value="1"/>
</dbReference>
<keyword evidence="2" id="KW-0732">Signal</keyword>
<feature type="compositionally biased region" description="Low complexity" evidence="1">
    <location>
        <begin position="33"/>
        <end position="44"/>
    </location>
</feature>
<evidence type="ECO:0008006" key="5">
    <source>
        <dbReference type="Google" id="ProtNLM"/>
    </source>
</evidence>
<feature type="signal peptide" evidence="2">
    <location>
        <begin position="1"/>
        <end position="20"/>
    </location>
</feature>
<reference evidence="3 4" key="1">
    <citation type="submission" date="2016-10" db="EMBL/GenBank/DDBJ databases">
        <authorList>
            <person name="de Groot N.N."/>
        </authorList>
    </citation>
    <scope>NUCLEOTIDE SEQUENCE [LARGE SCALE GENOMIC DNA]</scope>
    <source>
        <strain evidence="3 4">AR67</strain>
    </source>
</reference>
<gene>
    <name evidence="3" type="ORF">SAMN02910406_02496</name>
</gene>
<feature type="chain" id="PRO_5039368182" description="Lipoprotein" evidence="2">
    <location>
        <begin position="21"/>
        <end position="275"/>
    </location>
</feature>
<feature type="compositionally biased region" description="Basic and acidic residues" evidence="1">
    <location>
        <begin position="66"/>
        <end position="79"/>
    </location>
</feature>
<evidence type="ECO:0000313" key="4">
    <source>
        <dbReference type="Proteomes" id="UP000182192"/>
    </source>
</evidence>
<name>A0A1I1MNV2_RUMAL</name>
<evidence type="ECO:0000256" key="2">
    <source>
        <dbReference type="SAM" id="SignalP"/>
    </source>
</evidence>
<evidence type="ECO:0000256" key="1">
    <source>
        <dbReference type="SAM" id="MobiDB-lite"/>
    </source>
</evidence>
<feature type="region of interest" description="Disordered" evidence="1">
    <location>
        <begin position="22"/>
        <end position="89"/>
    </location>
</feature>
<dbReference type="RefSeq" id="WP_074962143.1">
    <property type="nucleotide sequence ID" value="NZ_FOKQ01000022.1"/>
</dbReference>